<keyword evidence="2" id="KW-1185">Reference proteome</keyword>
<protein>
    <recommendedName>
        <fullName evidence="3">Xylose isomerase-like TIM barrel</fullName>
    </recommendedName>
</protein>
<proteinExistence type="predicted"/>
<organism evidence="1 2">
    <name type="scientific">Rosistilla carotiformis</name>
    <dbReference type="NCBI Taxonomy" id="2528017"/>
    <lineage>
        <taxon>Bacteria</taxon>
        <taxon>Pseudomonadati</taxon>
        <taxon>Planctomycetota</taxon>
        <taxon>Planctomycetia</taxon>
        <taxon>Pirellulales</taxon>
        <taxon>Pirellulaceae</taxon>
        <taxon>Rosistilla</taxon>
    </lineage>
</organism>
<evidence type="ECO:0008006" key="3">
    <source>
        <dbReference type="Google" id="ProtNLM"/>
    </source>
</evidence>
<dbReference type="Proteomes" id="UP000315082">
    <property type="component" value="Chromosome"/>
</dbReference>
<dbReference type="KEGG" id="rcf:Poly24_34910"/>
<dbReference type="EMBL" id="CP036348">
    <property type="protein sequence ID" value="QDV69774.1"/>
    <property type="molecule type" value="Genomic_DNA"/>
</dbReference>
<dbReference type="Gene3D" id="3.20.20.150">
    <property type="entry name" value="Divalent-metal-dependent TIM barrel enzymes"/>
    <property type="match status" value="1"/>
</dbReference>
<name>A0A518JW57_9BACT</name>
<accession>A0A518JW57</accession>
<gene>
    <name evidence="1" type="ORF">Poly24_34910</name>
</gene>
<evidence type="ECO:0000313" key="2">
    <source>
        <dbReference type="Proteomes" id="UP000315082"/>
    </source>
</evidence>
<evidence type="ECO:0000313" key="1">
    <source>
        <dbReference type="EMBL" id="QDV69774.1"/>
    </source>
</evidence>
<dbReference type="AlphaFoldDB" id="A0A518JW57"/>
<dbReference type="RefSeq" id="WP_145097851.1">
    <property type="nucleotide sequence ID" value="NZ_CP036348.1"/>
</dbReference>
<dbReference type="OrthoDB" id="238024at2"/>
<reference evidence="1 2" key="1">
    <citation type="submission" date="2019-02" db="EMBL/GenBank/DDBJ databases">
        <title>Deep-cultivation of Planctomycetes and their phenomic and genomic characterization uncovers novel biology.</title>
        <authorList>
            <person name="Wiegand S."/>
            <person name="Jogler M."/>
            <person name="Boedeker C."/>
            <person name="Pinto D."/>
            <person name="Vollmers J."/>
            <person name="Rivas-Marin E."/>
            <person name="Kohn T."/>
            <person name="Peeters S.H."/>
            <person name="Heuer A."/>
            <person name="Rast P."/>
            <person name="Oberbeckmann S."/>
            <person name="Bunk B."/>
            <person name="Jeske O."/>
            <person name="Meyerdierks A."/>
            <person name="Storesund J.E."/>
            <person name="Kallscheuer N."/>
            <person name="Luecker S."/>
            <person name="Lage O.M."/>
            <person name="Pohl T."/>
            <person name="Merkel B.J."/>
            <person name="Hornburger P."/>
            <person name="Mueller R.-W."/>
            <person name="Bruemmer F."/>
            <person name="Labrenz M."/>
            <person name="Spormann A.M."/>
            <person name="Op den Camp H."/>
            <person name="Overmann J."/>
            <person name="Amann R."/>
            <person name="Jetten M.S.M."/>
            <person name="Mascher T."/>
            <person name="Medema M.H."/>
            <person name="Devos D.P."/>
            <person name="Kaster A.-K."/>
            <person name="Ovreas L."/>
            <person name="Rohde M."/>
            <person name="Galperin M.Y."/>
            <person name="Jogler C."/>
        </authorList>
    </citation>
    <scope>NUCLEOTIDE SEQUENCE [LARGE SCALE GENOMIC DNA]</scope>
    <source>
        <strain evidence="1 2">Poly24</strain>
    </source>
</reference>
<sequence length="365" mass="39524">MCLRTAGEPFIIMAKQLTPFPVPWNSQAMPDCISLKPNVDLGVVPTHLKFVGGLVPDEAGKLPRDADGKLVVVANMAKLCSESLVRISCVQVPFFPGLDEADVQEMVDGFRELKLQVHFIMMVGGADPMNPDDEDAVVEILVGGLSAAKKHGIETVSSTSVEEWLKPGATRKEGDEFTAAVAQNVRVHSRAFREAELDGSPVKAWHIEFLRGGEFKTFTDIGRIWTFVEAVNKEIGKSFFKVMVDAAHCGDSTLSIPENEAIIQKIADGDGLGIFHASAKTTRGCLSTDDGWIGALLTACARTGKLKTAFVEVFHHEDAALEGLRNLDPGHGLDTCDGRTYDQVVLDGLTDVARRLNNLSVRGIL</sequence>